<evidence type="ECO:0000313" key="3">
    <source>
        <dbReference type="Proteomes" id="UP001597128"/>
    </source>
</evidence>
<protein>
    <submittedName>
        <fullName evidence="2">Hemin-degrading factor</fullName>
    </submittedName>
</protein>
<feature type="domain" description="Haemin-degrading HemS/ChuX" evidence="1">
    <location>
        <begin position="221"/>
        <end position="353"/>
    </location>
</feature>
<organism evidence="2 3">
    <name type="scientific">Methylophilus luteus</name>
    <dbReference type="NCBI Taxonomy" id="640108"/>
    <lineage>
        <taxon>Bacteria</taxon>
        <taxon>Pseudomonadati</taxon>
        <taxon>Pseudomonadota</taxon>
        <taxon>Betaproteobacteria</taxon>
        <taxon>Nitrosomonadales</taxon>
        <taxon>Methylophilaceae</taxon>
        <taxon>Methylophilus</taxon>
    </lineage>
</organism>
<gene>
    <name evidence="2" type="ORF">ACFQ1Z_11110</name>
</gene>
<comment type="caution">
    <text evidence="2">The sequence shown here is derived from an EMBL/GenBank/DDBJ whole genome shotgun (WGS) entry which is preliminary data.</text>
</comment>
<evidence type="ECO:0000313" key="2">
    <source>
        <dbReference type="EMBL" id="MFD0914098.1"/>
    </source>
</evidence>
<proteinExistence type="predicted"/>
<dbReference type="Gene3D" id="3.40.1570.10">
    <property type="entry name" value="HemS/ChuS/ChuX like domains"/>
    <property type="match status" value="2"/>
</dbReference>
<name>A0ABW3F8V5_9PROT</name>
<dbReference type="InterPro" id="IPR007845">
    <property type="entry name" value="HemS/ChuX_dom"/>
</dbReference>
<accession>A0ABW3F8V5</accession>
<dbReference type="SUPFAM" id="SSF144064">
    <property type="entry name" value="Heme iron utilization protein-like"/>
    <property type="match status" value="1"/>
</dbReference>
<reference evidence="3" key="1">
    <citation type="journal article" date="2019" name="Int. J. Syst. Evol. Microbiol.">
        <title>The Global Catalogue of Microorganisms (GCM) 10K type strain sequencing project: providing services to taxonomists for standard genome sequencing and annotation.</title>
        <authorList>
            <consortium name="The Broad Institute Genomics Platform"/>
            <consortium name="The Broad Institute Genome Sequencing Center for Infectious Disease"/>
            <person name="Wu L."/>
            <person name="Ma J."/>
        </authorList>
    </citation>
    <scope>NUCLEOTIDE SEQUENCE [LARGE SCALE GENOMIC DNA]</scope>
    <source>
        <strain evidence="3">CCUG 58412</strain>
    </source>
</reference>
<keyword evidence="3" id="KW-1185">Reference proteome</keyword>
<dbReference type="RefSeq" id="WP_379057647.1">
    <property type="nucleotide sequence ID" value="NZ_JBHTKB010000002.1"/>
</dbReference>
<evidence type="ECO:0000259" key="1">
    <source>
        <dbReference type="Pfam" id="PF05171"/>
    </source>
</evidence>
<dbReference type="Pfam" id="PF05171">
    <property type="entry name" value="HemS"/>
    <property type="match status" value="2"/>
</dbReference>
<feature type="domain" description="Haemin-degrading HemS/ChuX" evidence="1">
    <location>
        <begin position="55"/>
        <end position="169"/>
    </location>
</feature>
<dbReference type="CDD" id="cd16830">
    <property type="entry name" value="HemS-like_N"/>
    <property type="match status" value="1"/>
</dbReference>
<sequence length="362" mass="39680">MPSLATIRQQFAIERQSAKARHRDIAEKLHISEGELIAAHAGLPGESLQQEAPLLRATRLQADWPALIKALEPLGEVMALTRNISCVHEKTGVYRNVSNTGHVGLVLGGDIDLRAFYGQWAHGFAVSGTVEKGVQQSLQFFDAQGTAIHKVFIKPQSNAQAYQAFVEHYAAQDQQPGMTTRPAPALPAELADAQVDVAGFQAAWRALQDTHDFFTLLKQFGVSRLQSMRLAESQYVQKVALASARQLLETAASDSVALMIFVANPGMVQIHSGLIHKVAVMGPWLNVLDPGFNLHLREDHIASAWIVRKPTVNGLVTSLELFDADGNVIAMLFGERKPGKPELAQWRALVETLLKDHELCLN</sequence>
<dbReference type="InterPro" id="IPR053733">
    <property type="entry name" value="Heme_Transport_Util_sf"/>
</dbReference>
<dbReference type="CDD" id="cd16831">
    <property type="entry name" value="HemS-like_C"/>
    <property type="match status" value="1"/>
</dbReference>
<dbReference type="Proteomes" id="UP001597128">
    <property type="component" value="Unassembled WGS sequence"/>
</dbReference>
<dbReference type="EMBL" id="JBHTKB010000002">
    <property type="protein sequence ID" value="MFD0914098.1"/>
    <property type="molecule type" value="Genomic_DNA"/>
</dbReference>